<keyword evidence="15" id="KW-1185">Reference proteome</keyword>
<feature type="chain" id="PRO_5022141966" description="Transmembrane protein 81" evidence="12">
    <location>
        <begin position="25"/>
        <end position="259"/>
    </location>
</feature>
<dbReference type="EMBL" id="VCAZ01000060">
    <property type="protein sequence ID" value="TSN76596.1"/>
    <property type="molecule type" value="Genomic_DNA"/>
</dbReference>
<gene>
    <name evidence="14" type="ORF">Baya_8749</name>
</gene>
<keyword evidence="6 11" id="KW-0472">Membrane</keyword>
<feature type="domain" description="Ig-like" evidence="13">
    <location>
        <begin position="72"/>
        <end position="172"/>
    </location>
</feature>
<evidence type="ECO:0000256" key="1">
    <source>
        <dbReference type="ARBA" id="ARBA00004251"/>
    </source>
</evidence>
<feature type="transmembrane region" description="Helical" evidence="11">
    <location>
        <begin position="224"/>
        <end position="246"/>
    </location>
</feature>
<evidence type="ECO:0000313" key="14">
    <source>
        <dbReference type="EMBL" id="TSN76596.1"/>
    </source>
</evidence>
<evidence type="ECO:0000256" key="6">
    <source>
        <dbReference type="ARBA" id="ARBA00023136"/>
    </source>
</evidence>
<keyword evidence="7" id="KW-1015">Disulfide bond</keyword>
<dbReference type="InterPro" id="IPR007110">
    <property type="entry name" value="Ig-like_dom"/>
</dbReference>
<accession>A0A556U7Z6</accession>
<evidence type="ECO:0000256" key="4">
    <source>
        <dbReference type="ARBA" id="ARBA00022729"/>
    </source>
</evidence>
<keyword evidence="5 11" id="KW-1133">Transmembrane helix</keyword>
<dbReference type="PROSITE" id="PS50835">
    <property type="entry name" value="IG_LIKE"/>
    <property type="match status" value="1"/>
</dbReference>
<dbReference type="Gene3D" id="2.60.40.10">
    <property type="entry name" value="Immunoglobulins"/>
    <property type="match status" value="1"/>
</dbReference>
<protein>
    <recommendedName>
        <fullName evidence="10">Transmembrane protein 81</fullName>
    </recommendedName>
</protein>
<evidence type="ECO:0000313" key="15">
    <source>
        <dbReference type="Proteomes" id="UP000319801"/>
    </source>
</evidence>
<dbReference type="GO" id="GO:0005886">
    <property type="term" value="C:plasma membrane"/>
    <property type="evidence" value="ECO:0007669"/>
    <property type="project" value="UniProtKB-SubCell"/>
</dbReference>
<evidence type="ECO:0000256" key="2">
    <source>
        <dbReference type="ARBA" id="ARBA00022475"/>
    </source>
</evidence>
<dbReference type="AlphaFoldDB" id="A0A556U7Z6"/>
<dbReference type="PANTHER" id="PTHR35670:SF1">
    <property type="entry name" value="TRANSMEMBRANE PROTEIN 81"/>
    <property type="match status" value="1"/>
</dbReference>
<evidence type="ECO:0000256" key="7">
    <source>
        <dbReference type="ARBA" id="ARBA00023157"/>
    </source>
</evidence>
<dbReference type="PANTHER" id="PTHR35670">
    <property type="entry name" value="TRANSMEMBRANE PROTEIN 81"/>
    <property type="match status" value="1"/>
</dbReference>
<comment type="function">
    <text evidence="9">Essential fertilization factor required for male fertility. Part of a conserved trimeric sperm complex with the essential fertilization factors IZUMO1 and SPACA6 which bridges sperm and oocyte membranes during fertilization by binding to IZUMO1R/JUNO on the oocyte.</text>
</comment>
<evidence type="ECO:0000256" key="12">
    <source>
        <dbReference type="SAM" id="SignalP"/>
    </source>
</evidence>
<comment type="caution">
    <text evidence="14">The sequence shown here is derived from an EMBL/GenBank/DDBJ whole genome shotgun (WGS) entry which is preliminary data.</text>
</comment>
<evidence type="ECO:0000256" key="11">
    <source>
        <dbReference type="SAM" id="Phobius"/>
    </source>
</evidence>
<comment type="subcellular location">
    <subcellularLocation>
        <location evidence="1">Cell membrane</location>
        <topology evidence="1">Single-pass type I membrane protein</topology>
    </subcellularLocation>
</comment>
<dbReference type="SUPFAM" id="SSF48726">
    <property type="entry name" value="Immunoglobulin"/>
    <property type="match status" value="1"/>
</dbReference>
<keyword evidence="8" id="KW-0393">Immunoglobulin domain</keyword>
<keyword evidence="2" id="KW-1003">Cell membrane</keyword>
<dbReference type="InterPro" id="IPR039293">
    <property type="entry name" value="TMEM81"/>
</dbReference>
<dbReference type="InterPro" id="IPR036179">
    <property type="entry name" value="Ig-like_dom_sf"/>
</dbReference>
<feature type="signal peptide" evidence="12">
    <location>
        <begin position="1"/>
        <end position="24"/>
    </location>
</feature>
<dbReference type="InterPro" id="IPR013783">
    <property type="entry name" value="Ig-like_fold"/>
</dbReference>
<evidence type="ECO:0000259" key="13">
    <source>
        <dbReference type="PROSITE" id="PS50835"/>
    </source>
</evidence>
<sequence length="259" mass="29497">MKLLLMHLLALFLILLHSCSQCAAYPGLDLEDLAFNNTRVITYSSSCSTTCGLGIRTQRLCPLGKENPADSPECIVRQVHCLDKWQCGLQTQTVYTGQYLELDCLEEVMKTMGRFAFAVSWHVARGIITTNNRFFKRYEVPGLDRVVLNPVKEEDGGTYRCDVLDTSYRRVKRMYKGIKVLSAQVMNLNFAEGLSEWEKPRESNVTVVTGKLYPSSTIRKVRLLSWPTSMFIAGIIFLGLFSFTFWKSLKRMNLKSLCC</sequence>
<evidence type="ECO:0000256" key="10">
    <source>
        <dbReference type="ARBA" id="ARBA00050022"/>
    </source>
</evidence>
<name>A0A556U7Z6_BAGYA</name>
<proteinExistence type="predicted"/>
<evidence type="ECO:0000256" key="9">
    <source>
        <dbReference type="ARBA" id="ARBA00049937"/>
    </source>
</evidence>
<evidence type="ECO:0000256" key="5">
    <source>
        <dbReference type="ARBA" id="ARBA00022989"/>
    </source>
</evidence>
<organism evidence="14 15">
    <name type="scientific">Bagarius yarrelli</name>
    <name type="common">Goonch</name>
    <name type="synonym">Bagrus yarrelli</name>
    <dbReference type="NCBI Taxonomy" id="175774"/>
    <lineage>
        <taxon>Eukaryota</taxon>
        <taxon>Metazoa</taxon>
        <taxon>Chordata</taxon>
        <taxon>Craniata</taxon>
        <taxon>Vertebrata</taxon>
        <taxon>Euteleostomi</taxon>
        <taxon>Actinopterygii</taxon>
        <taxon>Neopterygii</taxon>
        <taxon>Teleostei</taxon>
        <taxon>Ostariophysi</taxon>
        <taxon>Siluriformes</taxon>
        <taxon>Sisoridae</taxon>
        <taxon>Sisorinae</taxon>
        <taxon>Bagarius</taxon>
    </lineage>
</organism>
<keyword evidence="4 12" id="KW-0732">Signal</keyword>
<evidence type="ECO:0000256" key="3">
    <source>
        <dbReference type="ARBA" id="ARBA00022692"/>
    </source>
</evidence>
<dbReference type="Proteomes" id="UP000319801">
    <property type="component" value="Unassembled WGS sequence"/>
</dbReference>
<keyword evidence="3 11" id="KW-0812">Transmembrane</keyword>
<dbReference type="OrthoDB" id="9390762at2759"/>
<reference evidence="14 15" key="1">
    <citation type="journal article" date="2019" name="Genome Biol. Evol.">
        <title>Whole-Genome Sequencing of the Giant Devil Catfish, Bagarius yarrelli.</title>
        <authorList>
            <person name="Jiang W."/>
            <person name="Lv Y."/>
            <person name="Cheng L."/>
            <person name="Yang K."/>
            <person name="Chao B."/>
            <person name="Wang X."/>
            <person name="Li Y."/>
            <person name="Pan X."/>
            <person name="You X."/>
            <person name="Zhang Y."/>
            <person name="Yang J."/>
            <person name="Li J."/>
            <person name="Zhang X."/>
            <person name="Liu S."/>
            <person name="Sun C."/>
            <person name="Yang J."/>
            <person name="Shi Q."/>
        </authorList>
    </citation>
    <scope>NUCLEOTIDE SEQUENCE [LARGE SCALE GENOMIC DNA]</scope>
    <source>
        <strain evidence="14">JWS20170419001</strain>
        <tissue evidence="14">Muscle</tissue>
    </source>
</reference>
<evidence type="ECO:0000256" key="8">
    <source>
        <dbReference type="ARBA" id="ARBA00023319"/>
    </source>
</evidence>